<reference evidence="3" key="1">
    <citation type="submission" date="2016-08" db="EMBL/GenBank/DDBJ databases">
        <authorList>
            <person name="Seilhamer J.J."/>
        </authorList>
    </citation>
    <scope>NUCLEOTIDE SEQUENCE</scope>
    <source>
        <strain evidence="3">86</strain>
    </source>
</reference>
<name>A0A212LP10_9HYPH</name>
<sequence length="383" mass="41154">MSNSAQNAPRILQLLPALGDGGVERSTVEMVGYLREKGIVNCVASGGGDLVAAVEAGGARHFAIAVGRKSPFAIIRNAFALAKVIDREAIDIVHARSRAPAWAGFLATRLARRRCRFLATFHGVYGHGNALKRLYNRVMLAGPLVVANSRFIRDHIETVYGYPKDRIVVAARGIEPELFDPGRVSDAERAAIRREFGMDDGEPMLVMVSRITGWKGHTVLVDALARLADRPWRLVLAGSGNERTIADLRARIDGHGLSSRIVLAGSRRDVPAILAAADLAFSASTEPEAFGRAAIEAEAMETPVIATDHGGSRETILPGHTGWLVTPGDAAAMAAAIAEALAAPERLGEMGRAGRAFVLENYTTARMLSQEFSAYQRLMDEMP</sequence>
<organism evidence="3">
    <name type="scientific">uncultured Pleomorphomonas sp</name>
    <dbReference type="NCBI Taxonomy" id="442121"/>
    <lineage>
        <taxon>Bacteria</taxon>
        <taxon>Pseudomonadati</taxon>
        <taxon>Pseudomonadota</taxon>
        <taxon>Alphaproteobacteria</taxon>
        <taxon>Hyphomicrobiales</taxon>
        <taxon>Pleomorphomonadaceae</taxon>
        <taxon>Pleomorphomonas</taxon>
        <taxon>environmental samples</taxon>
    </lineage>
</organism>
<evidence type="ECO:0000259" key="1">
    <source>
        <dbReference type="Pfam" id="PF00534"/>
    </source>
</evidence>
<dbReference type="RefSeq" id="WP_288198458.1">
    <property type="nucleotide sequence ID" value="NZ_LT608334.1"/>
</dbReference>
<dbReference type="GO" id="GO:0016757">
    <property type="term" value="F:glycosyltransferase activity"/>
    <property type="evidence" value="ECO:0007669"/>
    <property type="project" value="InterPro"/>
</dbReference>
<dbReference type="PANTHER" id="PTHR12526">
    <property type="entry name" value="GLYCOSYLTRANSFERASE"/>
    <property type="match status" value="1"/>
</dbReference>
<dbReference type="InterPro" id="IPR028098">
    <property type="entry name" value="Glyco_trans_4-like_N"/>
</dbReference>
<dbReference type="Pfam" id="PF00534">
    <property type="entry name" value="Glycos_transf_1"/>
    <property type="match status" value="1"/>
</dbReference>
<proteinExistence type="predicted"/>
<accession>A0A212LP10</accession>
<dbReference type="Pfam" id="PF13439">
    <property type="entry name" value="Glyco_transf_4"/>
    <property type="match status" value="1"/>
</dbReference>
<feature type="domain" description="Glycosyltransferase subfamily 4-like N-terminal" evidence="2">
    <location>
        <begin position="21"/>
        <end position="177"/>
    </location>
</feature>
<dbReference type="InterPro" id="IPR001296">
    <property type="entry name" value="Glyco_trans_1"/>
</dbReference>
<protein>
    <submittedName>
        <fullName evidence="3">Glycosyl transferase, group 1</fullName>
    </submittedName>
</protein>
<dbReference type="AlphaFoldDB" id="A0A212LP10"/>
<gene>
    <name evidence="3" type="ORF">KL86PLE_90312</name>
</gene>
<dbReference type="Gene3D" id="3.40.50.2000">
    <property type="entry name" value="Glycogen Phosphorylase B"/>
    <property type="match status" value="2"/>
</dbReference>
<feature type="domain" description="Glycosyl transferase family 1" evidence="1">
    <location>
        <begin position="189"/>
        <end position="355"/>
    </location>
</feature>
<evidence type="ECO:0000313" key="3">
    <source>
        <dbReference type="EMBL" id="SCM79258.1"/>
    </source>
</evidence>
<evidence type="ECO:0000259" key="2">
    <source>
        <dbReference type="Pfam" id="PF13439"/>
    </source>
</evidence>
<keyword evidence="3" id="KW-0808">Transferase</keyword>
<dbReference type="EMBL" id="FMJD01000013">
    <property type="protein sequence ID" value="SCM79258.1"/>
    <property type="molecule type" value="Genomic_DNA"/>
</dbReference>
<dbReference type="CDD" id="cd03819">
    <property type="entry name" value="GT4_WavL-like"/>
    <property type="match status" value="1"/>
</dbReference>
<dbReference type="SUPFAM" id="SSF53756">
    <property type="entry name" value="UDP-Glycosyltransferase/glycogen phosphorylase"/>
    <property type="match status" value="1"/>
</dbReference>